<keyword evidence="1" id="KW-0812">Transmembrane</keyword>
<dbReference type="Proteomes" id="UP000266206">
    <property type="component" value="Unassembled WGS sequence"/>
</dbReference>
<keyword evidence="1" id="KW-0472">Membrane</keyword>
<evidence type="ECO:0000313" key="3">
    <source>
        <dbReference type="Proteomes" id="UP000266206"/>
    </source>
</evidence>
<protein>
    <submittedName>
        <fullName evidence="2">Uncharacterized protein</fullName>
    </submittedName>
</protein>
<proteinExistence type="predicted"/>
<organism evidence="2 3">
    <name type="scientific">Neopusillimonas maritima</name>
    <dbReference type="NCBI Taxonomy" id="2026239"/>
    <lineage>
        <taxon>Bacteria</taxon>
        <taxon>Pseudomonadati</taxon>
        <taxon>Pseudomonadota</taxon>
        <taxon>Betaproteobacteria</taxon>
        <taxon>Burkholderiales</taxon>
        <taxon>Alcaligenaceae</taxon>
        <taxon>Neopusillimonas</taxon>
    </lineage>
</organism>
<feature type="transmembrane region" description="Helical" evidence="1">
    <location>
        <begin position="12"/>
        <end position="36"/>
    </location>
</feature>
<dbReference type="AlphaFoldDB" id="A0A3A1YU13"/>
<accession>A0A3A1YU13</accession>
<reference evidence="2 3" key="1">
    <citation type="submission" date="2017-08" db="EMBL/GenBank/DDBJ databases">
        <title>Pusillimonas indicus sp. nov., a member of the family Alcaligenaceae isolated from surface seawater.</title>
        <authorList>
            <person name="Li J."/>
        </authorList>
    </citation>
    <scope>NUCLEOTIDE SEQUENCE [LARGE SCALE GENOMIC DNA]</scope>
    <source>
        <strain evidence="2 3">L52-1-41</strain>
    </source>
</reference>
<comment type="caution">
    <text evidence="2">The sequence shown here is derived from an EMBL/GenBank/DDBJ whole genome shotgun (WGS) entry which is preliminary data.</text>
</comment>
<name>A0A3A1YU13_9BURK</name>
<gene>
    <name evidence="2" type="ORF">CJP73_07570</name>
</gene>
<keyword evidence="1" id="KW-1133">Transmembrane helix</keyword>
<sequence length="62" mass="7385">MDLFINLLIRLAIISLVTFICIVAAYYCLLGSHFLLGKLGRWRRTRLARRGKRKEKSYRWDV</sequence>
<dbReference type="EMBL" id="NQYH01000005">
    <property type="protein sequence ID" value="RIY40996.1"/>
    <property type="molecule type" value="Genomic_DNA"/>
</dbReference>
<evidence type="ECO:0000256" key="1">
    <source>
        <dbReference type="SAM" id="Phobius"/>
    </source>
</evidence>
<evidence type="ECO:0000313" key="2">
    <source>
        <dbReference type="EMBL" id="RIY40996.1"/>
    </source>
</evidence>